<dbReference type="EMBL" id="LAZR01070219">
    <property type="protein sequence ID" value="KKK43871.1"/>
    <property type="molecule type" value="Genomic_DNA"/>
</dbReference>
<evidence type="ECO:0008006" key="2">
    <source>
        <dbReference type="Google" id="ProtNLM"/>
    </source>
</evidence>
<feature type="non-terminal residue" evidence="1">
    <location>
        <position position="1"/>
    </location>
</feature>
<accession>A0A0F8Y6N5</accession>
<comment type="caution">
    <text evidence="1">The sequence shown here is derived from an EMBL/GenBank/DDBJ whole genome shotgun (WGS) entry which is preliminary data.</text>
</comment>
<proteinExistence type="predicted"/>
<evidence type="ECO:0000313" key="1">
    <source>
        <dbReference type="EMBL" id="KKK43871.1"/>
    </source>
</evidence>
<dbReference type="SUPFAM" id="SSF46785">
    <property type="entry name" value="Winged helix' DNA-binding domain"/>
    <property type="match status" value="1"/>
</dbReference>
<reference evidence="1" key="1">
    <citation type="journal article" date="2015" name="Nature">
        <title>Complex archaea that bridge the gap between prokaryotes and eukaryotes.</title>
        <authorList>
            <person name="Spang A."/>
            <person name="Saw J.H."/>
            <person name="Jorgensen S.L."/>
            <person name="Zaremba-Niedzwiedzka K."/>
            <person name="Martijn J."/>
            <person name="Lind A.E."/>
            <person name="van Eijk R."/>
            <person name="Schleper C."/>
            <person name="Guy L."/>
            <person name="Ettema T.J."/>
        </authorList>
    </citation>
    <scope>NUCLEOTIDE SEQUENCE</scope>
</reference>
<dbReference type="InterPro" id="IPR036390">
    <property type="entry name" value="WH_DNA-bd_sf"/>
</dbReference>
<name>A0A0F8Y6N5_9ZZZZ</name>
<gene>
    <name evidence="1" type="ORF">LCGC14_3167840</name>
</gene>
<organism evidence="1">
    <name type="scientific">marine sediment metagenome</name>
    <dbReference type="NCBI Taxonomy" id="412755"/>
    <lineage>
        <taxon>unclassified sequences</taxon>
        <taxon>metagenomes</taxon>
        <taxon>ecological metagenomes</taxon>
    </lineage>
</organism>
<dbReference type="AlphaFoldDB" id="A0A0F8Y6N5"/>
<protein>
    <recommendedName>
        <fullName evidence="2">ArnR1-like winged helix-turn-helix domain-containing protein</fullName>
    </recommendedName>
</protein>
<sequence>DDGYSAEELVPHLDMTGPKMEYYLDILVDSKLLNRHLYMGDPSRYTLTKAGRKFLVERGLL</sequence>